<comment type="similarity">
    <text evidence="1">Belongs to the UPF0111 family.</text>
</comment>
<dbReference type="PANTHER" id="PTHR37298:SF1">
    <property type="entry name" value="UPF0111 PROTEIN YKAA"/>
    <property type="match status" value="1"/>
</dbReference>
<comment type="caution">
    <text evidence="2">The sequence shown here is derived from an EMBL/GenBank/DDBJ whole genome shotgun (WGS) entry which is preliminary data.</text>
</comment>
<dbReference type="Proteomes" id="UP000241193">
    <property type="component" value="Unassembled WGS sequence"/>
</dbReference>
<proteinExistence type="inferred from homology"/>
<dbReference type="RefSeq" id="WP_107492058.1">
    <property type="nucleotide sequence ID" value="NZ_PZKC01000002.1"/>
</dbReference>
<protein>
    <submittedName>
        <fullName evidence="2">DUF47 domain-containing protein</fullName>
    </submittedName>
</protein>
<name>A0A2T4IIE6_9RHOO</name>
<dbReference type="PANTHER" id="PTHR37298">
    <property type="entry name" value="UPF0111 PROTEIN YKAA"/>
    <property type="match status" value="1"/>
</dbReference>
<evidence type="ECO:0000256" key="1">
    <source>
        <dbReference type="ARBA" id="ARBA00008591"/>
    </source>
</evidence>
<dbReference type="EMBL" id="PZKC01000002">
    <property type="protein sequence ID" value="PTD97538.1"/>
    <property type="molecule type" value="Genomic_DNA"/>
</dbReference>
<dbReference type="InterPro" id="IPR038078">
    <property type="entry name" value="PhoU-like_sf"/>
</dbReference>
<dbReference type="InterPro" id="IPR052912">
    <property type="entry name" value="UPF0111_domain"/>
</dbReference>
<organism evidence="2 3">
    <name type="scientific">Pseudothauera lacus</name>
    <dbReference type="NCBI Taxonomy" id="2136175"/>
    <lineage>
        <taxon>Bacteria</taxon>
        <taxon>Pseudomonadati</taxon>
        <taxon>Pseudomonadota</taxon>
        <taxon>Betaproteobacteria</taxon>
        <taxon>Rhodocyclales</taxon>
        <taxon>Zoogloeaceae</taxon>
        <taxon>Pseudothauera</taxon>
    </lineage>
</organism>
<reference evidence="2 3" key="2">
    <citation type="submission" date="2018-04" db="EMBL/GenBank/DDBJ databases">
        <title>Thauera lacus sp. nov., isolated from an saline lake in Inner Mongolia, China.</title>
        <authorList>
            <person name="Liang Q.-Y."/>
        </authorList>
    </citation>
    <scope>NUCLEOTIDE SEQUENCE [LARGE SCALE GENOMIC DNA]</scope>
    <source>
        <strain evidence="2 3">D20</strain>
    </source>
</reference>
<dbReference type="Pfam" id="PF01865">
    <property type="entry name" value="PhoU_div"/>
    <property type="match status" value="1"/>
</dbReference>
<evidence type="ECO:0000313" key="3">
    <source>
        <dbReference type="Proteomes" id="UP000241193"/>
    </source>
</evidence>
<sequence>MSDTPPSIVHRILDRVFPKAPDFHRLLAEQADQVVHTVTLLVRFMETADPATAKQIKKDEHTADTIKVRNIHTLNEAFSTPFDREDIYRAIMDLDEVVNYCKSTVNEMDVLGVGPDVFMHDMARCLHEGVMALAAGFARLRTTPEAAAGDADIARKAERRVEKLYRRALAELFQGEDYLNMFKRREIYRHLSNAADRMAHGANTLHDIVVKSC</sequence>
<evidence type="ECO:0000313" key="2">
    <source>
        <dbReference type="EMBL" id="PTD97538.1"/>
    </source>
</evidence>
<dbReference type="OrthoDB" id="9797568at2"/>
<gene>
    <name evidence="2" type="ORF">C8261_02325</name>
</gene>
<keyword evidence="3" id="KW-1185">Reference proteome</keyword>
<dbReference type="InterPro" id="IPR018445">
    <property type="entry name" value="Put_Phosphate_transp_reg"/>
</dbReference>
<dbReference type="AlphaFoldDB" id="A0A2T4IIE6"/>
<accession>A0A2T4IIE6</accession>
<reference evidence="2 3" key="1">
    <citation type="submission" date="2018-03" db="EMBL/GenBank/DDBJ databases">
        <authorList>
            <person name="Keele B.F."/>
        </authorList>
    </citation>
    <scope>NUCLEOTIDE SEQUENCE [LARGE SCALE GENOMIC DNA]</scope>
    <source>
        <strain evidence="2 3">D20</strain>
    </source>
</reference>
<dbReference type="Gene3D" id="1.20.58.220">
    <property type="entry name" value="Phosphate transport system protein phou homolog 2, domain 2"/>
    <property type="match status" value="1"/>
</dbReference>